<dbReference type="EMBL" id="DF820497">
    <property type="protein sequence ID" value="GAK31748.1"/>
    <property type="molecule type" value="Genomic_DNA"/>
</dbReference>
<feature type="domain" description="D-isomer specific 2-hydroxyacid dehydrogenase catalytic" evidence="5">
    <location>
        <begin position="33"/>
        <end position="304"/>
    </location>
</feature>
<dbReference type="GO" id="GO:0051287">
    <property type="term" value="F:NAD binding"/>
    <property type="evidence" value="ECO:0007669"/>
    <property type="project" value="InterPro"/>
</dbReference>
<evidence type="ECO:0000313" key="8">
    <source>
        <dbReference type="Proteomes" id="UP000030643"/>
    </source>
</evidence>
<evidence type="ECO:0000256" key="2">
    <source>
        <dbReference type="ARBA" id="ARBA00023002"/>
    </source>
</evidence>
<evidence type="ECO:0000256" key="4">
    <source>
        <dbReference type="RuleBase" id="RU003719"/>
    </source>
</evidence>
<dbReference type="OrthoDB" id="9805416at2"/>
<dbReference type="GO" id="GO:0016616">
    <property type="term" value="F:oxidoreductase activity, acting on the CH-OH group of donors, NAD or NADP as acceptor"/>
    <property type="evidence" value="ECO:0007669"/>
    <property type="project" value="InterPro"/>
</dbReference>
<keyword evidence="2 4" id="KW-0560">Oxidoreductase</keyword>
<keyword evidence="3" id="KW-0520">NAD</keyword>
<dbReference type="Pfam" id="PF02826">
    <property type="entry name" value="2-Hacid_dh_C"/>
    <property type="match status" value="1"/>
</dbReference>
<sequence>MSHTILALSKLNSAERDSLYQQGFKILDPEALTSADYANIEIIYGWDAKIGPAILATPNNQLKWIQSFSAGVDYFPLAKLKEAKITLTNASGLKAHPIAQTILGYILHFARGLNYYVNQHNWQTDLDQYTIAELPTVIFGTGQIGRELARQLKALGGTVYGINSTGHPVTNFDRTFSLDDYKEALELSKVIINVLPATDKTHHFFNEAFFKAAAGSFLYVNAGRGVTTDSQALIAAIDKNLIQYAALDVTEEEPLNQNSDLWRHPNILLTQHTSWVEHAGQGPASNLFSIFSQNIPAFLNNQTLPVNVVDLNRGY</sequence>
<evidence type="ECO:0000256" key="3">
    <source>
        <dbReference type="ARBA" id="ARBA00023027"/>
    </source>
</evidence>
<dbReference type="STRING" id="1329250.WOSG25_140510"/>
<name>A0A069CX21_WEIOS</name>
<dbReference type="PANTHER" id="PTHR43333:SF1">
    <property type="entry name" value="D-ISOMER SPECIFIC 2-HYDROXYACID DEHYDROGENASE NAD-BINDING DOMAIN-CONTAINING PROTEIN"/>
    <property type="match status" value="1"/>
</dbReference>
<evidence type="ECO:0000259" key="6">
    <source>
        <dbReference type="Pfam" id="PF02826"/>
    </source>
</evidence>
<evidence type="ECO:0000313" key="7">
    <source>
        <dbReference type="EMBL" id="GAK31748.1"/>
    </source>
</evidence>
<gene>
    <name evidence="7" type="ORF">WOSG25_140510</name>
</gene>
<dbReference type="eggNOG" id="COG0111">
    <property type="taxonomic scope" value="Bacteria"/>
</dbReference>
<feature type="domain" description="D-isomer specific 2-hydroxyacid dehydrogenase NAD-binding" evidence="6">
    <location>
        <begin position="105"/>
        <end position="273"/>
    </location>
</feature>
<dbReference type="Gene3D" id="3.40.50.720">
    <property type="entry name" value="NAD(P)-binding Rossmann-like Domain"/>
    <property type="match status" value="2"/>
</dbReference>
<protein>
    <submittedName>
        <fullName evidence="7">Phosphoglycerate dehydrogenase</fullName>
    </submittedName>
</protein>
<comment type="similarity">
    <text evidence="1 4">Belongs to the D-isomer specific 2-hydroxyacid dehydrogenase family.</text>
</comment>
<accession>A0A069CX21</accession>
<dbReference type="PANTHER" id="PTHR43333">
    <property type="entry name" value="2-HACID_DH_C DOMAIN-CONTAINING PROTEIN"/>
    <property type="match status" value="1"/>
</dbReference>
<reference evidence="8" key="1">
    <citation type="journal article" date="2014" name="Genome Announc.">
        <title>Draft genome sequence of Weissella oryzae SG25T, isolated from fermented rice grains.</title>
        <authorList>
            <person name="Tanizawa Y."/>
            <person name="Fujisawa T."/>
            <person name="Mochizuki T."/>
            <person name="Kaminuma E."/>
            <person name="Suzuki Y."/>
            <person name="Nakamura Y."/>
            <person name="Tohno M."/>
        </authorList>
    </citation>
    <scope>NUCLEOTIDE SEQUENCE [LARGE SCALE GENOMIC DNA]</scope>
    <source>
        <strain evidence="8">DSM 25784 / JCM 18191 / LMG 30913 / SG25</strain>
    </source>
</reference>
<keyword evidence="8" id="KW-1185">Reference proteome</keyword>
<dbReference type="Pfam" id="PF00389">
    <property type="entry name" value="2-Hacid_dh"/>
    <property type="match status" value="1"/>
</dbReference>
<dbReference type="InterPro" id="IPR006140">
    <property type="entry name" value="D-isomer_DH_NAD-bd"/>
</dbReference>
<dbReference type="InterPro" id="IPR006139">
    <property type="entry name" value="D-isomer_2_OHA_DH_cat_dom"/>
</dbReference>
<evidence type="ECO:0000259" key="5">
    <source>
        <dbReference type="Pfam" id="PF00389"/>
    </source>
</evidence>
<evidence type="ECO:0000256" key="1">
    <source>
        <dbReference type="ARBA" id="ARBA00005854"/>
    </source>
</evidence>
<dbReference type="SUPFAM" id="SSF52283">
    <property type="entry name" value="Formate/glycerate dehydrogenase catalytic domain-like"/>
    <property type="match status" value="1"/>
</dbReference>
<dbReference type="InterPro" id="IPR036291">
    <property type="entry name" value="NAD(P)-bd_dom_sf"/>
</dbReference>
<proteinExistence type="inferred from homology"/>
<organism evidence="7 8">
    <name type="scientific">Weissella oryzae (strain DSM 25784 / JCM 18191 / LMG 30913 / SG25)</name>
    <dbReference type="NCBI Taxonomy" id="1329250"/>
    <lineage>
        <taxon>Bacteria</taxon>
        <taxon>Bacillati</taxon>
        <taxon>Bacillota</taxon>
        <taxon>Bacilli</taxon>
        <taxon>Lactobacillales</taxon>
        <taxon>Lactobacillaceae</taxon>
        <taxon>Weissella</taxon>
    </lineage>
</organism>
<dbReference type="RefSeq" id="WP_027699685.1">
    <property type="nucleotide sequence ID" value="NZ_DF820497.1"/>
</dbReference>
<dbReference type="AlphaFoldDB" id="A0A069CX21"/>
<dbReference type="Proteomes" id="UP000030643">
    <property type="component" value="Unassembled WGS sequence"/>
</dbReference>
<dbReference type="SUPFAM" id="SSF51735">
    <property type="entry name" value="NAD(P)-binding Rossmann-fold domains"/>
    <property type="match status" value="1"/>
</dbReference>